<proteinExistence type="predicted"/>
<evidence type="ECO:0000313" key="2">
    <source>
        <dbReference type="EMBL" id="ANV98548.1"/>
    </source>
</evidence>
<dbReference type="KEGG" id="het:BBW65_06960"/>
<evidence type="ECO:0000313" key="3">
    <source>
        <dbReference type="Proteomes" id="UP000092884"/>
    </source>
</evidence>
<organism evidence="2 3">
    <name type="scientific">Helicobacter enhydrae</name>
    <dbReference type="NCBI Taxonomy" id="222136"/>
    <lineage>
        <taxon>Bacteria</taxon>
        <taxon>Pseudomonadati</taxon>
        <taxon>Campylobacterota</taxon>
        <taxon>Epsilonproteobacteria</taxon>
        <taxon>Campylobacterales</taxon>
        <taxon>Helicobacteraceae</taxon>
        <taxon>Helicobacter</taxon>
    </lineage>
</organism>
<gene>
    <name evidence="2" type="ORF">BBW65_06960</name>
</gene>
<dbReference type="Pfam" id="PF04556">
    <property type="entry name" value="DpnII"/>
    <property type="match status" value="1"/>
</dbReference>
<protein>
    <recommendedName>
        <fullName evidence="1">Restriction endonuclease type II DpnII-like domain-containing protein</fullName>
    </recommendedName>
</protein>
<dbReference type="InterPro" id="IPR007637">
    <property type="entry name" value="Restrct_endonuc_II_DpnII-like"/>
</dbReference>
<evidence type="ECO:0000259" key="1">
    <source>
        <dbReference type="Pfam" id="PF04556"/>
    </source>
</evidence>
<dbReference type="STRING" id="222136.BBW65_06960"/>
<keyword evidence="3" id="KW-1185">Reference proteome</keyword>
<feature type="domain" description="Restriction endonuclease type II DpnII-like" evidence="1">
    <location>
        <begin position="5"/>
        <end position="72"/>
    </location>
</feature>
<dbReference type="GO" id="GO:0003677">
    <property type="term" value="F:DNA binding"/>
    <property type="evidence" value="ECO:0007669"/>
    <property type="project" value="InterPro"/>
</dbReference>
<name>A0A1B1U705_9HELI</name>
<dbReference type="Proteomes" id="UP000092884">
    <property type="component" value="Chromosome"/>
</dbReference>
<dbReference type="EMBL" id="CP016503">
    <property type="protein sequence ID" value="ANV98548.1"/>
    <property type="molecule type" value="Genomic_DNA"/>
</dbReference>
<dbReference type="GO" id="GO:0009036">
    <property type="term" value="F:type II site-specific deoxyribonuclease activity"/>
    <property type="evidence" value="ECO:0007669"/>
    <property type="project" value="InterPro"/>
</dbReference>
<dbReference type="GO" id="GO:0009307">
    <property type="term" value="P:DNA restriction-modification system"/>
    <property type="evidence" value="ECO:0007669"/>
    <property type="project" value="InterPro"/>
</dbReference>
<sequence length="84" mass="9631">MLIEKKCLNNRDDITIALNHLNFLLGKNKDVMQSCIGKLFSEFPKAFGVLEILIAVRDSKEEVLDINDNPCKLKDYVKLHLKSK</sequence>
<dbReference type="AlphaFoldDB" id="A0A1B1U705"/>
<reference evidence="3" key="1">
    <citation type="submission" date="2016-07" db="EMBL/GenBank/DDBJ databases">
        <authorList>
            <person name="Florea S."/>
            <person name="Webb J.S."/>
            <person name="Jaromczyk J."/>
            <person name="Schardl C.L."/>
        </authorList>
    </citation>
    <scope>NUCLEOTIDE SEQUENCE [LARGE SCALE GENOMIC DNA]</scope>
    <source>
        <strain evidence="3">MIT 01-6242</strain>
    </source>
</reference>
<accession>A0A1B1U705</accession>
<dbReference type="RefSeq" id="WP_066341410.1">
    <property type="nucleotide sequence ID" value="NZ_CP016503.1"/>
</dbReference>